<name>A0A7J7IG10_9RHOD</name>
<sequence>MQNAFVCSQRFASSVRPSAEPRDFTGSLISANRAGAGAPEGHRIGRQRDIDPARVWRCIPQGSGTRRGSDGGAGWDTMALSDVVRPVRIAQAPMPTGGN</sequence>
<proteinExistence type="predicted"/>
<evidence type="ECO:0000313" key="1">
    <source>
        <dbReference type="EMBL" id="KAF6001447.1"/>
    </source>
</evidence>
<accession>A0A7J7IG10</accession>
<organism evidence="1 2">
    <name type="scientific">Cyanidiococcus yangmingshanensis</name>
    <dbReference type="NCBI Taxonomy" id="2690220"/>
    <lineage>
        <taxon>Eukaryota</taxon>
        <taxon>Rhodophyta</taxon>
        <taxon>Bangiophyceae</taxon>
        <taxon>Cyanidiales</taxon>
        <taxon>Cyanidiaceae</taxon>
        <taxon>Cyanidiococcus</taxon>
    </lineage>
</organism>
<comment type="caution">
    <text evidence="1">The sequence shown here is derived from an EMBL/GenBank/DDBJ whole genome shotgun (WGS) entry which is preliminary data.</text>
</comment>
<dbReference type="EMBL" id="VWRR01000014">
    <property type="protein sequence ID" value="KAF6001447.1"/>
    <property type="molecule type" value="Genomic_DNA"/>
</dbReference>
<dbReference type="AlphaFoldDB" id="A0A7J7IG10"/>
<reference evidence="1 2" key="1">
    <citation type="journal article" date="2020" name="J. Phycol.">
        <title>Comparative genome analysis reveals Cyanidiococcus gen. nov., a new extremophilic red algal genus sister to Cyanidioschyzon (Cyanidioschyzonaceae, Rhodophyta).</title>
        <authorList>
            <person name="Liu S.-L."/>
            <person name="Chiang Y.-R."/>
            <person name="Yoon H.S."/>
            <person name="Fu H.-Y."/>
        </authorList>
    </citation>
    <scope>NUCLEOTIDE SEQUENCE [LARGE SCALE GENOMIC DNA]</scope>
    <source>
        <strain evidence="1 2">THAL066</strain>
    </source>
</reference>
<evidence type="ECO:0000313" key="2">
    <source>
        <dbReference type="Proteomes" id="UP000530660"/>
    </source>
</evidence>
<gene>
    <name evidence="1" type="ORF">F1559_001191</name>
</gene>
<protein>
    <submittedName>
        <fullName evidence="1">Uncharacterized protein</fullName>
    </submittedName>
</protein>
<keyword evidence="2" id="KW-1185">Reference proteome</keyword>
<dbReference type="Proteomes" id="UP000530660">
    <property type="component" value="Unassembled WGS sequence"/>
</dbReference>